<keyword evidence="1" id="KW-0597">Phosphoprotein</keyword>
<dbReference type="RefSeq" id="WP_132429792.1">
    <property type="nucleotide sequence ID" value="NZ_SMFZ01000002.1"/>
</dbReference>
<dbReference type="OrthoDB" id="5111283at2"/>
<evidence type="ECO:0000313" key="3">
    <source>
        <dbReference type="EMBL" id="TCK20987.1"/>
    </source>
</evidence>
<evidence type="ECO:0000256" key="1">
    <source>
        <dbReference type="ARBA" id="ARBA00022553"/>
    </source>
</evidence>
<dbReference type="InterPro" id="IPR008984">
    <property type="entry name" value="SMAD_FHA_dom_sf"/>
</dbReference>
<reference evidence="3 4" key="1">
    <citation type="submission" date="2019-03" db="EMBL/GenBank/DDBJ databases">
        <title>Sequencing the genomes of 1000 actinobacteria strains.</title>
        <authorList>
            <person name="Klenk H.-P."/>
        </authorList>
    </citation>
    <scope>NUCLEOTIDE SEQUENCE [LARGE SCALE GENOMIC DNA]</scope>
    <source>
        <strain evidence="3 4">DSM 44969</strain>
    </source>
</reference>
<dbReference type="EMBL" id="SMFZ01000002">
    <property type="protein sequence ID" value="TCK20987.1"/>
    <property type="molecule type" value="Genomic_DNA"/>
</dbReference>
<dbReference type="AlphaFoldDB" id="A0A4R1HFS6"/>
<accession>A0A4R1HFS6</accession>
<sequence length="185" mass="19769">MTTELSCPAGHRSSETGWCDVCGRPLTGHDPVPATCRVCATPLACRFCDECGADDALPAPTARIAPDPAWFAHVLRRAGDRVGWREPPRTLPWRARLEHRRIVVGRRTARSVPDVDLTGDAGVSARHAVLACDDDGGWSVVDLGSSNGTAVGTYDAVPAHRPVPVPPGTVIRLGLWTSVLVEPVR</sequence>
<dbReference type="Pfam" id="PF00498">
    <property type="entry name" value="FHA"/>
    <property type="match status" value="1"/>
</dbReference>
<comment type="caution">
    <text evidence="3">The sequence shown here is derived from an EMBL/GenBank/DDBJ whole genome shotgun (WGS) entry which is preliminary data.</text>
</comment>
<dbReference type="Gene3D" id="2.60.200.20">
    <property type="match status" value="1"/>
</dbReference>
<proteinExistence type="predicted"/>
<name>A0A4R1HFS6_PSEEN</name>
<dbReference type="InterPro" id="IPR000253">
    <property type="entry name" value="FHA_dom"/>
</dbReference>
<dbReference type="PROSITE" id="PS50006">
    <property type="entry name" value="FHA_DOMAIN"/>
    <property type="match status" value="1"/>
</dbReference>
<keyword evidence="4" id="KW-1185">Reference proteome</keyword>
<gene>
    <name evidence="3" type="ORF">EV378_4956</name>
</gene>
<organism evidence="3 4">
    <name type="scientific">Pseudonocardia endophytica</name>
    <dbReference type="NCBI Taxonomy" id="401976"/>
    <lineage>
        <taxon>Bacteria</taxon>
        <taxon>Bacillati</taxon>
        <taxon>Actinomycetota</taxon>
        <taxon>Actinomycetes</taxon>
        <taxon>Pseudonocardiales</taxon>
        <taxon>Pseudonocardiaceae</taxon>
        <taxon>Pseudonocardia</taxon>
    </lineage>
</organism>
<dbReference type="SUPFAM" id="SSF49879">
    <property type="entry name" value="SMAD/FHA domain"/>
    <property type="match status" value="1"/>
</dbReference>
<dbReference type="SMART" id="SM00240">
    <property type="entry name" value="FHA"/>
    <property type="match status" value="1"/>
</dbReference>
<dbReference type="PANTHER" id="PTHR23308">
    <property type="entry name" value="NUCLEAR INHIBITOR OF PROTEIN PHOSPHATASE-1"/>
    <property type="match status" value="1"/>
</dbReference>
<protein>
    <submittedName>
        <fullName evidence="3">FHA domain-containing protein</fullName>
    </submittedName>
</protein>
<feature type="domain" description="FHA" evidence="2">
    <location>
        <begin position="102"/>
        <end position="156"/>
    </location>
</feature>
<dbReference type="InterPro" id="IPR050923">
    <property type="entry name" value="Cell_Proc_Reg/RNA_Proc"/>
</dbReference>
<dbReference type="Proteomes" id="UP000295560">
    <property type="component" value="Unassembled WGS sequence"/>
</dbReference>
<evidence type="ECO:0000313" key="4">
    <source>
        <dbReference type="Proteomes" id="UP000295560"/>
    </source>
</evidence>
<evidence type="ECO:0000259" key="2">
    <source>
        <dbReference type="PROSITE" id="PS50006"/>
    </source>
</evidence>